<evidence type="ECO:0000256" key="2">
    <source>
        <dbReference type="ARBA" id="ARBA00012961"/>
    </source>
</evidence>
<dbReference type="EC" id="2.7.4.8" evidence="2"/>
<dbReference type="PANTHER" id="PTHR23117:SF13">
    <property type="entry name" value="GUANYLATE KINASE"/>
    <property type="match status" value="1"/>
</dbReference>
<keyword evidence="6" id="KW-0067">ATP-binding</keyword>
<keyword evidence="9" id="KW-1185">Reference proteome</keyword>
<evidence type="ECO:0000313" key="8">
    <source>
        <dbReference type="EMBL" id="TNV85308.1"/>
    </source>
</evidence>
<evidence type="ECO:0000256" key="1">
    <source>
        <dbReference type="ARBA" id="ARBA00005790"/>
    </source>
</evidence>
<dbReference type="SMART" id="SM00072">
    <property type="entry name" value="GuKc"/>
    <property type="match status" value="1"/>
</dbReference>
<dbReference type="Gene3D" id="3.40.50.300">
    <property type="entry name" value="P-loop containing nucleotide triphosphate hydrolases"/>
    <property type="match status" value="1"/>
</dbReference>
<comment type="similarity">
    <text evidence="1">Belongs to the guanylate kinase family.</text>
</comment>
<evidence type="ECO:0000313" key="9">
    <source>
        <dbReference type="Proteomes" id="UP000785679"/>
    </source>
</evidence>
<evidence type="ECO:0000259" key="7">
    <source>
        <dbReference type="PROSITE" id="PS50052"/>
    </source>
</evidence>
<evidence type="ECO:0000256" key="5">
    <source>
        <dbReference type="ARBA" id="ARBA00022777"/>
    </source>
</evidence>
<dbReference type="OrthoDB" id="6334211at2759"/>
<protein>
    <recommendedName>
        <fullName evidence="2">guanylate kinase</fullName>
        <ecNumber evidence="2">2.7.4.8</ecNumber>
    </recommendedName>
</protein>
<dbReference type="Proteomes" id="UP000785679">
    <property type="component" value="Unassembled WGS sequence"/>
</dbReference>
<dbReference type="GO" id="GO:0005829">
    <property type="term" value="C:cytosol"/>
    <property type="evidence" value="ECO:0007669"/>
    <property type="project" value="TreeGrafter"/>
</dbReference>
<dbReference type="FunFam" id="3.30.63.10:FF:000002">
    <property type="entry name" value="Guanylate kinase 1"/>
    <property type="match status" value="1"/>
</dbReference>
<dbReference type="AlphaFoldDB" id="A0A8J8T8K5"/>
<proteinExistence type="inferred from homology"/>
<dbReference type="InterPro" id="IPR017665">
    <property type="entry name" value="Guanylate_kinase"/>
</dbReference>
<dbReference type="GO" id="GO:0005524">
    <property type="term" value="F:ATP binding"/>
    <property type="evidence" value="ECO:0007669"/>
    <property type="project" value="UniProtKB-KW"/>
</dbReference>
<keyword evidence="5" id="KW-0418">Kinase</keyword>
<dbReference type="PANTHER" id="PTHR23117">
    <property type="entry name" value="GUANYLATE KINASE-RELATED"/>
    <property type="match status" value="1"/>
</dbReference>
<dbReference type="GO" id="GO:0004385">
    <property type="term" value="F:GMP kinase activity"/>
    <property type="evidence" value="ECO:0007669"/>
    <property type="project" value="UniProtKB-EC"/>
</dbReference>
<dbReference type="CDD" id="cd00071">
    <property type="entry name" value="GMPK"/>
    <property type="match status" value="1"/>
</dbReference>
<dbReference type="Pfam" id="PF00625">
    <property type="entry name" value="Guanylate_kin"/>
    <property type="match status" value="1"/>
</dbReference>
<evidence type="ECO:0000256" key="3">
    <source>
        <dbReference type="ARBA" id="ARBA00022679"/>
    </source>
</evidence>
<dbReference type="NCBIfam" id="TIGR03263">
    <property type="entry name" value="guanyl_kin"/>
    <property type="match status" value="1"/>
</dbReference>
<dbReference type="InterPro" id="IPR027417">
    <property type="entry name" value="P-loop_NTPase"/>
</dbReference>
<comment type="caution">
    <text evidence="8">The sequence shown here is derived from an EMBL/GenBank/DDBJ whole genome shotgun (WGS) entry which is preliminary data.</text>
</comment>
<gene>
    <name evidence="8" type="ORF">FGO68_gene14507</name>
</gene>
<keyword evidence="4" id="KW-0547">Nucleotide-binding</keyword>
<dbReference type="Gene3D" id="3.30.63.10">
    <property type="entry name" value="Guanylate Kinase phosphate binding domain"/>
    <property type="match status" value="1"/>
</dbReference>
<dbReference type="InterPro" id="IPR008145">
    <property type="entry name" value="GK/Ca_channel_bsu"/>
</dbReference>
<name>A0A8J8T8K5_HALGN</name>
<accession>A0A8J8T8K5</accession>
<feature type="domain" description="Guanylate kinase-like" evidence="7">
    <location>
        <begin position="10"/>
        <end position="202"/>
    </location>
</feature>
<dbReference type="EMBL" id="RRYP01001941">
    <property type="protein sequence ID" value="TNV85308.1"/>
    <property type="molecule type" value="Genomic_DNA"/>
</dbReference>
<evidence type="ECO:0000256" key="6">
    <source>
        <dbReference type="ARBA" id="ARBA00022840"/>
    </source>
</evidence>
<sequence length="209" mass="23689">MDQFKPSRKYLPLVLCGPSGAGKSTFTEHIMSQASPFKEFFAFSVSSTTRQPRPGEKDGVHYHFNTREQFEEEVAKGNFLEHNEVHGNFYGTHKDAVRDIIKQGKICILDIDVKGALDISKQTVKEFKCNFAFIQTPTIDDLRARLEARGTETEETLAKRVSAADKEMKMAAECGLFAKFLINDEKKRFLDEAVAYLTGELYNLKPSHQ</sequence>
<reference evidence="8" key="1">
    <citation type="submission" date="2019-06" db="EMBL/GenBank/DDBJ databases">
        <authorList>
            <person name="Zheng W."/>
        </authorList>
    </citation>
    <scope>NUCLEOTIDE SEQUENCE</scope>
    <source>
        <strain evidence="8">QDHG01</strain>
    </source>
</reference>
<dbReference type="PROSITE" id="PS50052">
    <property type="entry name" value="GUANYLATE_KINASE_2"/>
    <property type="match status" value="1"/>
</dbReference>
<dbReference type="SUPFAM" id="SSF52540">
    <property type="entry name" value="P-loop containing nucleoside triphosphate hydrolases"/>
    <property type="match status" value="1"/>
</dbReference>
<evidence type="ECO:0000256" key="4">
    <source>
        <dbReference type="ARBA" id="ARBA00022741"/>
    </source>
</evidence>
<dbReference type="InterPro" id="IPR008144">
    <property type="entry name" value="Guanylate_kin-like_dom"/>
</dbReference>
<keyword evidence="3" id="KW-0808">Transferase</keyword>
<organism evidence="8 9">
    <name type="scientific">Halteria grandinella</name>
    <dbReference type="NCBI Taxonomy" id="5974"/>
    <lineage>
        <taxon>Eukaryota</taxon>
        <taxon>Sar</taxon>
        <taxon>Alveolata</taxon>
        <taxon>Ciliophora</taxon>
        <taxon>Intramacronucleata</taxon>
        <taxon>Spirotrichea</taxon>
        <taxon>Stichotrichia</taxon>
        <taxon>Sporadotrichida</taxon>
        <taxon>Halteriidae</taxon>
        <taxon>Halteria</taxon>
    </lineage>
</organism>